<reference evidence="9" key="1">
    <citation type="submission" date="2023-08" db="EMBL/GenBank/DDBJ databases">
        <title>Black Yeasts Isolated from many extreme environments.</title>
        <authorList>
            <person name="Coleine C."/>
            <person name="Stajich J.E."/>
            <person name="Selbmann L."/>
        </authorList>
    </citation>
    <scope>NUCLEOTIDE SEQUENCE</scope>
    <source>
        <strain evidence="9">CCFEE 5810</strain>
    </source>
</reference>
<dbReference type="InterPro" id="IPR027417">
    <property type="entry name" value="P-loop_NTPase"/>
</dbReference>
<keyword evidence="3" id="KW-0227">DNA damage</keyword>
<dbReference type="SUPFAM" id="SSF52540">
    <property type="entry name" value="P-loop containing nucleoside triphosphate hydrolases"/>
    <property type="match status" value="1"/>
</dbReference>
<dbReference type="PROSITE" id="PS50162">
    <property type="entry name" value="RECA_2"/>
    <property type="match status" value="1"/>
</dbReference>
<dbReference type="Proteomes" id="UP001310594">
    <property type="component" value="Unassembled WGS sequence"/>
</dbReference>
<evidence type="ECO:0000256" key="4">
    <source>
        <dbReference type="ARBA" id="ARBA00022840"/>
    </source>
</evidence>
<dbReference type="InterPro" id="IPR047348">
    <property type="entry name" value="XRCC3-like_C"/>
</dbReference>
<gene>
    <name evidence="9" type="primary">rhp57</name>
    <name evidence="9" type="ORF">LTR97_004062</name>
</gene>
<keyword evidence="4" id="KW-0067">ATP-binding</keyword>
<dbReference type="Pfam" id="PF08423">
    <property type="entry name" value="Rad51"/>
    <property type="match status" value="1"/>
</dbReference>
<sequence length="429" mass="46260">MTNLLTVLPDFDTQPYTHILPSLEKALISTADLLTLDALDVAKRAQVPPGEVKKLASAVPNGLHAFTALREVGRPADSVPATDPGQHEAISTLDDVLDNALGGGVAIGRVTEFVGESAAGKTQFLLTLLLSAQLKPPHGVGKAALYISTEAPLQTTRLAQILDQHPKLAVLPPDQKPTMARVQSAHIHDLEAQDHILRFQVPVMLQRHDVGLLVIDSIAANYRPEFDKGKAKRSAAESFVKRSNQVTDLGTLLRETAEKYGIAVVVANQVADRFAAFEPPPSQLQTSQQIQKPPSVSAPQSVPTFPSTTPQGTAHDGVITPPSLSTDDPLALDHQHRFFTGWGDDLQTTNLKTPSLGLAWTNQLTARVALVKVPIYEAKQYMAGEEPNIAGWKRTFKVVFSEWCPASCSEFEISSGGVRSIAEQHENGS</sequence>
<evidence type="ECO:0000256" key="7">
    <source>
        <dbReference type="SAM" id="MobiDB-lite"/>
    </source>
</evidence>
<proteinExistence type="predicted"/>
<dbReference type="InterPro" id="IPR020588">
    <property type="entry name" value="RecA_ATP-bd"/>
</dbReference>
<dbReference type="Gene3D" id="3.40.50.300">
    <property type="entry name" value="P-loop containing nucleotide triphosphate hydrolases"/>
    <property type="match status" value="1"/>
</dbReference>
<feature type="compositionally biased region" description="Polar residues" evidence="7">
    <location>
        <begin position="283"/>
        <end position="312"/>
    </location>
</feature>
<dbReference type="EMBL" id="JAVRQU010000005">
    <property type="protein sequence ID" value="KAK5703113.1"/>
    <property type="molecule type" value="Genomic_DNA"/>
</dbReference>
<keyword evidence="2" id="KW-0547">Nucleotide-binding</keyword>
<comment type="caution">
    <text evidence="9">The sequence shown here is derived from an EMBL/GenBank/DDBJ whole genome shotgun (WGS) entry which is preliminary data.</text>
</comment>
<evidence type="ECO:0000256" key="3">
    <source>
        <dbReference type="ARBA" id="ARBA00022763"/>
    </source>
</evidence>
<evidence type="ECO:0000256" key="1">
    <source>
        <dbReference type="ARBA" id="ARBA00004123"/>
    </source>
</evidence>
<dbReference type="GO" id="GO:0061982">
    <property type="term" value="P:meiosis I cell cycle process"/>
    <property type="evidence" value="ECO:0007669"/>
    <property type="project" value="UniProtKB-ARBA"/>
</dbReference>
<evidence type="ECO:0000259" key="8">
    <source>
        <dbReference type="PROSITE" id="PS50162"/>
    </source>
</evidence>
<evidence type="ECO:0000256" key="5">
    <source>
        <dbReference type="ARBA" id="ARBA00023204"/>
    </source>
</evidence>
<protein>
    <submittedName>
        <fullName evidence="9">DNA repair protein rhp57</fullName>
    </submittedName>
</protein>
<feature type="domain" description="RecA family profile 1" evidence="8">
    <location>
        <begin position="86"/>
        <end position="270"/>
    </location>
</feature>
<dbReference type="GO" id="GO:0042148">
    <property type="term" value="P:DNA strand invasion"/>
    <property type="evidence" value="ECO:0007669"/>
    <property type="project" value="TreeGrafter"/>
</dbReference>
<organism evidence="9 10">
    <name type="scientific">Elasticomyces elasticus</name>
    <dbReference type="NCBI Taxonomy" id="574655"/>
    <lineage>
        <taxon>Eukaryota</taxon>
        <taxon>Fungi</taxon>
        <taxon>Dikarya</taxon>
        <taxon>Ascomycota</taxon>
        <taxon>Pezizomycotina</taxon>
        <taxon>Dothideomycetes</taxon>
        <taxon>Dothideomycetidae</taxon>
        <taxon>Mycosphaerellales</taxon>
        <taxon>Teratosphaeriaceae</taxon>
        <taxon>Elasticomyces</taxon>
    </lineage>
</organism>
<dbReference type="GO" id="GO:0005524">
    <property type="term" value="F:ATP binding"/>
    <property type="evidence" value="ECO:0007669"/>
    <property type="project" value="UniProtKB-KW"/>
</dbReference>
<evidence type="ECO:0000256" key="2">
    <source>
        <dbReference type="ARBA" id="ARBA00022741"/>
    </source>
</evidence>
<dbReference type="GO" id="GO:0003690">
    <property type="term" value="F:double-stranded DNA binding"/>
    <property type="evidence" value="ECO:0007669"/>
    <property type="project" value="TreeGrafter"/>
</dbReference>
<dbReference type="PANTHER" id="PTHR22942">
    <property type="entry name" value="RECA/RAD51/RADA DNA STRAND-PAIRING FAMILY MEMBER"/>
    <property type="match status" value="1"/>
</dbReference>
<evidence type="ECO:0000313" key="10">
    <source>
        <dbReference type="Proteomes" id="UP001310594"/>
    </source>
</evidence>
<dbReference type="GO" id="GO:0003697">
    <property type="term" value="F:single-stranded DNA binding"/>
    <property type="evidence" value="ECO:0007669"/>
    <property type="project" value="TreeGrafter"/>
</dbReference>
<dbReference type="CDD" id="cd19491">
    <property type="entry name" value="XRCC3"/>
    <property type="match status" value="1"/>
</dbReference>
<dbReference type="GO" id="GO:0000730">
    <property type="term" value="P:DNA recombinase assembly"/>
    <property type="evidence" value="ECO:0007669"/>
    <property type="project" value="TreeGrafter"/>
</dbReference>
<evidence type="ECO:0000313" key="9">
    <source>
        <dbReference type="EMBL" id="KAK5703113.1"/>
    </source>
</evidence>
<dbReference type="AlphaFoldDB" id="A0AAN8A472"/>
<dbReference type="GO" id="GO:0140664">
    <property type="term" value="F:ATP-dependent DNA damage sensor activity"/>
    <property type="evidence" value="ECO:0007669"/>
    <property type="project" value="InterPro"/>
</dbReference>
<accession>A0AAN8A472</accession>
<dbReference type="InterPro" id="IPR013632">
    <property type="entry name" value="Rad51_C"/>
</dbReference>
<dbReference type="GO" id="GO:0005634">
    <property type="term" value="C:nucleus"/>
    <property type="evidence" value="ECO:0007669"/>
    <property type="project" value="UniProtKB-SubCell"/>
</dbReference>
<comment type="subcellular location">
    <subcellularLocation>
        <location evidence="1">Nucleus</location>
    </subcellularLocation>
</comment>
<dbReference type="PANTHER" id="PTHR22942:SF66">
    <property type="entry name" value="RE19845P"/>
    <property type="match status" value="1"/>
</dbReference>
<feature type="region of interest" description="Disordered" evidence="7">
    <location>
        <begin position="280"/>
        <end position="326"/>
    </location>
</feature>
<keyword evidence="5" id="KW-0234">DNA repair</keyword>
<evidence type="ECO:0000256" key="6">
    <source>
        <dbReference type="ARBA" id="ARBA00023242"/>
    </source>
</evidence>
<dbReference type="GO" id="GO:0006312">
    <property type="term" value="P:mitotic recombination"/>
    <property type="evidence" value="ECO:0007669"/>
    <property type="project" value="TreeGrafter"/>
</dbReference>
<dbReference type="GO" id="GO:0000150">
    <property type="term" value="F:DNA strand exchange activity"/>
    <property type="evidence" value="ECO:0007669"/>
    <property type="project" value="TreeGrafter"/>
</dbReference>
<keyword evidence="6" id="KW-0539">Nucleus</keyword>
<name>A0AAN8A472_9PEZI</name>